<feature type="signal peptide" evidence="1">
    <location>
        <begin position="1"/>
        <end position="24"/>
    </location>
</feature>
<protein>
    <recommendedName>
        <fullName evidence="4">Lipoprotein</fullName>
    </recommendedName>
</protein>
<evidence type="ECO:0008006" key="4">
    <source>
        <dbReference type="Google" id="ProtNLM"/>
    </source>
</evidence>
<gene>
    <name evidence="2" type="ORF">DI551_02415</name>
</gene>
<sequence length="124" mass="14036">MKHPMHTPALKTLFSALAALTLGACSQAENKSAATQLPGKDYYSCDAGNIFAHAYIKGRFTVFGYIKDNKISEPDIRPYHSEKERFWMHMENRSRVRSLCRKGNSVPIFKEPQRAPTYEIINGA</sequence>
<dbReference type="AlphaFoldDB" id="A0A2W5N6U8"/>
<accession>A0A2W5N6U8</accession>
<reference evidence="2 3" key="1">
    <citation type="submission" date="2017-08" db="EMBL/GenBank/DDBJ databases">
        <title>Infants hospitalized years apart are colonized by the same room-sourced microbial strains.</title>
        <authorList>
            <person name="Brooks B."/>
            <person name="Olm M.R."/>
            <person name="Firek B.A."/>
            <person name="Baker R."/>
            <person name="Thomas B.C."/>
            <person name="Morowitz M.J."/>
            <person name="Banfield J.F."/>
        </authorList>
    </citation>
    <scope>NUCLEOTIDE SEQUENCE [LARGE SCALE GENOMIC DNA]</scope>
    <source>
        <strain evidence="2">S2_005_002_R2_29</strain>
    </source>
</reference>
<keyword evidence="1" id="KW-0732">Signal</keyword>
<dbReference type="PROSITE" id="PS51257">
    <property type="entry name" value="PROKAR_LIPOPROTEIN"/>
    <property type="match status" value="1"/>
</dbReference>
<evidence type="ECO:0000313" key="3">
    <source>
        <dbReference type="Proteomes" id="UP000249417"/>
    </source>
</evidence>
<proteinExistence type="predicted"/>
<dbReference type="EMBL" id="QFQB01000008">
    <property type="protein sequence ID" value="PZQ48059.1"/>
    <property type="molecule type" value="Genomic_DNA"/>
</dbReference>
<comment type="caution">
    <text evidence="2">The sequence shown here is derived from an EMBL/GenBank/DDBJ whole genome shotgun (WGS) entry which is preliminary data.</text>
</comment>
<dbReference type="Proteomes" id="UP000249417">
    <property type="component" value="Unassembled WGS sequence"/>
</dbReference>
<evidence type="ECO:0000313" key="2">
    <source>
        <dbReference type="EMBL" id="PZQ48059.1"/>
    </source>
</evidence>
<evidence type="ECO:0000256" key="1">
    <source>
        <dbReference type="SAM" id="SignalP"/>
    </source>
</evidence>
<organism evidence="2 3">
    <name type="scientific">Micavibrio aeruginosavorus</name>
    <dbReference type="NCBI Taxonomy" id="349221"/>
    <lineage>
        <taxon>Bacteria</taxon>
        <taxon>Pseudomonadati</taxon>
        <taxon>Bdellovibrionota</taxon>
        <taxon>Bdellovibrionia</taxon>
        <taxon>Bdellovibrionales</taxon>
        <taxon>Pseudobdellovibrionaceae</taxon>
        <taxon>Micavibrio</taxon>
    </lineage>
</organism>
<feature type="chain" id="PRO_5016181729" description="Lipoprotein" evidence="1">
    <location>
        <begin position="25"/>
        <end position="124"/>
    </location>
</feature>
<name>A0A2W5N6U8_9BACT</name>